<dbReference type="Proteomes" id="UP000046393">
    <property type="component" value="Unplaced"/>
</dbReference>
<evidence type="ECO:0000256" key="1">
    <source>
        <dbReference type="SAM" id="Phobius"/>
    </source>
</evidence>
<feature type="transmembrane region" description="Helical" evidence="1">
    <location>
        <begin position="71"/>
        <end position="91"/>
    </location>
</feature>
<evidence type="ECO:0000313" key="3">
    <source>
        <dbReference type="WBParaSite" id="SMUV_0000918001-mRNA-1"/>
    </source>
</evidence>
<proteinExistence type="predicted"/>
<reference evidence="3" key="1">
    <citation type="submission" date="2017-02" db="UniProtKB">
        <authorList>
            <consortium name="WormBaseParasite"/>
        </authorList>
    </citation>
    <scope>IDENTIFICATION</scope>
</reference>
<keyword evidence="1" id="KW-1133">Transmembrane helix</keyword>
<feature type="transmembrane region" description="Helical" evidence="1">
    <location>
        <begin position="35"/>
        <end position="59"/>
    </location>
</feature>
<organism evidence="2 3">
    <name type="scientific">Syphacia muris</name>
    <dbReference type="NCBI Taxonomy" id="451379"/>
    <lineage>
        <taxon>Eukaryota</taxon>
        <taxon>Metazoa</taxon>
        <taxon>Ecdysozoa</taxon>
        <taxon>Nematoda</taxon>
        <taxon>Chromadorea</taxon>
        <taxon>Rhabditida</taxon>
        <taxon>Spirurina</taxon>
        <taxon>Oxyuridomorpha</taxon>
        <taxon>Oxyuroidea</taxon>
        <taxon>Oxyuridae</taxon>
        <taxon>Syphacia</taxon>
    </lineage>
</organism>
<keyword evidence="1" id="KW-0812">Transmembrane</keyword>
<dbReference type="WBParaSite" id="SMUV_0000918001-mRNA-1">
    <property type="protein sequence ID" value="SMUV_0000918001-mRNA-1"/>
    <property type="gene ID" value="SMUV_0000918001"/>
</dbReference>
<protein>
    <submittedName>
        <fullName evidence="3">L-serine-phosphatidylethanolamine phosphatidyltransferase</fullName>
    </submittedName>
</protein>
<evidence type="ECO:0000313" key="2">
    <source>
        <dbReference type="Proteomes" id="UP000046393"/>
    </source>
</evidence>
<keyword evidence="1" id="KW-0472">Membrane</keyword>
<dbReference type="AlphaFoldDB" id="A0A0N5AW90"/>
<sequence length="117" mass="13840">MVSSFALLVGNIRKTFIPASIRYIKPGHVELPIMAVFRLTIFLDVFLFWTSFMWVYCLQWHLCCRLGLCKFWLWTLTLVLIGTFVMVLPMSEIQKELDPSWCHFKPNSSFAAYQPRW</sequence>
<name>A0A0N5AW90_9BILA</name>
<keyword evidence="2" id="KW-1185">Reference proteome</keyword>
<accession>A0A0N5AW90</accession>